<keyword evidence="4" id="KW-0804">Transcription</keyword>
<dbReference type="EMBL" id="KI630522">
    <property type="protein sequence ID" value="EYU37394.1"/>
    <property type="molecule type" value="Genomic_DNA"/>
</dbReference>
<keyword evidence="3" id="KW-0238">DNA-binding</keyword>
<protein>
    <recommendedName>
        <fullName evidence="6">MADS-box domain-containing protein</fullName>
    </recommendedName>
</protein>
<keyword evidence="5" id="KW-0539">Nucleus</keyword>
<dbReference type="GO" id="GO:0000981">
    <property type="term" value="F:DNA-binding transcription factor activity, RNA polymerase II-specific"/>
    <property type="evidence" value="ECO:0000318"/>
    <property type="project" value="GO_Central"/>
</dbReference>
<keyword evidence="2" id="KW-0805">Transcription regulation</keyword>
<dbReference type="AlphaFoldDB" id="A0A022RBL4"/>
<gene>
    <name evidence="7" type="ORF">MIMGU_mgv11b015471mg</name>
</gene>
<dbReference type="SUPFAM" id="SSF55455">
    <property type="entry name" value="SRF-like"/>
    <property type="match status" value="1"/>
</dbReference>
<evidence type="ECO:0000256" key="5">
    <source>
        <dbReference type="ARBA" id="ARBA00023242"/>
    </source>
</evidence>
<organism evidence="7 8">
    <name type="scientific">Erythranthe guttata</name>
    <name type="common">Yellow monkey flower</name>
    <name type="synonym">Mimulus guttatus</name>
    <dbReference type="NCBI Taxonomy" id="4155"/>
    <lineage>
        <taxon>Eukaryota</taxon>
        <taxon>Viridiplantae</taxon>
        <taxon>Streptophyta</taxon>
        <taxon>Embryophyta</taxon>
        <taxon>Tracheophyta</taxon>
        <taxon>Spermatophyta</taxon>
        <taxon>Magnoliopsida</taxon>
        <taxon>eudicotyledons</taxon>
        <taxon>Gunneridae</taxon>
        <taxon>Pentapetalae</taxon>
        <taxon>asterids</taxon>
        <taxon>lamiids</taxon>
        <taxon>Lamiales</taxon>
        <taxon>Phrymaceae</taxon>
        <taxon>Erythranthe</taxon>
    </lineage>
</organism>
<dbReference type="InterPro" id="IPR002100">
    <property type="entry name" value="TF_MADSbox"/>
</dbReference>
<evidence type="ECO:0000256" key="2">
    <source>
        <dbReference type="ARBA" id="ARBA00023015"/>
    </source>
</evidence>
<evidence type="ECO:0000313" key="7">
    <source>
        <dbReference type="EMBL" id="EYU37394.1"/>
    </source>
</evidence>
<dbReference type="GO" id="GO:0005634">
    <property type="term" value="C:nucleus"/>
    <property type="evidence" value="ECO:0007669"/>
    <property type="project" value="UniProtKB-SubCell"/>
</dbReference>
<evidence type="ECO:0000313" key="8">
    <source>
        <dbReference type="Proteomes" id="UP000030748"/>
    </source>
</evidence>
<dbReference type="GO" id="GO:0000978">
    <property type="term" value="F:RNA polymerase II cis-regulatory region sequence-specific DNA binding"/>
    <property type="evidence" value="ECO:0000318"/>
    <property type="project" value="GO_Central"/>
</dbReference>
<dbReference type="InterPro" id="IPR036879">
    <property type="entry name" value="TF_MADSbox_sf"/>
</dbReference>
<dbReference type="Proteomes" id="UP000030748">
    <property type="component" value="Unassembled WGS sequence"/>
</dbReference>
<keyword evidence="8" id="KW-1185">Reference proteome</keyword>
<dbReference type="Gene3D" id="3.40.1810.10">
    <property type="entry name" value="Transcription factor, MADS-box"/>
    <property type="match status" value="1"/>
</dbReference>
<name>A0A022RBL4_ERYGU</name>
<accession>A0A022RBL4</accession>
<dbReference type="PROSITE" id="PS50066">
    <property type="entry name" value="MADS_BOX_2"/>
    <property type="match status" value="1"/>
</dbReference>
<dbReference type="Pfam" id="PF00319">
    <property type="entry name" value="SRF-TF"/>
    <property type="match status" value="1"/>
</dbReference>
<evidence type="ECO:0000256" key="3">
    <source>
        <dbReference type="ARBA" id="ARBA00023125"/>
    </source>
</evidence>
<evidence type="ECO:0000256" key="1">
    <source>
        <dbReference type="ARBA" id="ARBA00004123"/>
    </source>
</evidence>
<feature type="domain" description="MADS-box" evidence="6">
    <location>
        <begin position="1"/>
        <end position="61"/>
    </location>
</feature>
<proteinExistence type="predicted"/>
<dbReference type="GO" id="GO:0006357">
    <property type="term" value="P:regulation of transcription by RNA polymerase II"/>
    <property type="evidence" value="ECO:0000318"/>
    <property type="project" value="GO_Central"/>
</dbReference>
<dbReference type="GO" id="GO:0046983">
    <property type="term" value="F:protein dimerization activity"/>
    <property type="evidence" value="ECO:0007669"/>
    <property type="project" value="InterPro"/>
</dbReference>
<evidence type="ECO:0000259" key="6">
    <source>
        <dbReference type="PROSITE" id="PS50066"/>
    </source>
</evidence>
<dbReference type="PANTHER" id="PTHR48019">
    <property type="entry name" value="SERUM RESPONSE FACTOR HOMOLOG"/>
    <property type="match status" value="1"/>
</dbReference>
<dbReference type="PRINTS" id="PR00404">
    <property type="entry name" value="MADSDOMAIN"/>
</dbReference>
<evidence type="ECO:0000256" key="4">
    <source>
        <dbReference type="ARBA" id="ARBA00023163"/>
    </source>
</evidence>
<dbReference type="eggNOG" id="KOG0014">
    <property type="taxonomic scope" value="Eukaryota"/>
</dbReference>
<sequence>MGRRKLEMKEIENNSARMVCFSKRRSGLIKKAKELSVLCDVDVATIFFSKSGKLYQYCSTDRTWHDF</sequence>
<comment type="subcellular location">
    <subcellularLocation>
        <location evidence="1">Nucleus</location>
    </subcellularLocation>
</comment>
<dbReference type="InterPro" id="IPR050142">
    <property type="entry name" value="MADS-box/MEF2_TF"/>
</dbReference>
<dbReference type="SMART" id="SM00432">
    <property type="entry name" value="MADS"/>
    <property type="match status" value="1"/>
</dbReference>
<reference evidence="7 8" key="1">
    <citation type="journal article" date="2013" name="Proc. Natl. Acad. Sci. U.S.A.">
        <title>Fine-scale variation in meiotic recombination in Mimulus inferred from population shotgun sequencing.</title>
        <authorList>
            <person name="Hellsten U."/>
            <person name="Wright K.M."/>
            <person name="Jenkins J."/>
            <person name="Shu S."/>
            <person name="Yuan Y."/>
            <person name="Wessler S.R."/>
            <person name="Schmutz J."/>
            <person name="Willis J.H."/>
            <person name="Rokhsar D.S."/>
        </authorList>
    </citation>
    <scope>NUCLEOTIDE SEQUENCE [LARGE SCALE GENOMIC DNA]</scope>
    <source>
        <strain evidence="8">cv. DUN x IM62</strain>
    </source>
</reference>